<dbReference type="GO" id="GO:0005829">
    <property type="term" value="C:cytosol"/>
    <property type="evidence" value="ECO:0007669"/>
    <property type="project" value="TreeGrafter"/>
</dbReference>
<accession>A0A084ILJ9</accession>
<keyword evidence="6" id="KW-1185">Reference proteome</keyword>
<dbReference type="PROSITE" id="PS01124">
    <property type="entry name" value="HTH_ARAC_FAMILY_2"/>
    <property type="match status" value="1"/>
</dbReference>
<dbReference type="InterPro" id="IPR009057">
    <property type="entry name" value="Homeodomain-like_sf"/>
</dbReference>
<evidence type="ECO:0000259" key="4">
    <source>
        <dbReference type="PROSITE" id="PS01124"/>
    </source>
</evidence>
<dbReference type="Gene3D" id="1.10.10.60">
    <property type="entry name" value="Homeodomain-like"/>
    <property type="match status" value="1"/>
</dbReference>
<evidence type="ECO:0000256" key="3">
    <source>
        <dbReference type="ARBA" id="ARBA00023163"/>
    </source>
</evidence>
<evidence type="ECO:0000313" key="6">
    <source>
        <dbReference type="Proteomes" id="UP000028302"/>
    </source>
</evidence>
<dbReference type="eggNOG" id="COG2207">
    <property type="taxonomic scope" value="Bacteria"/>
</dbReference>
<name>A0A084ILJ9_SALHC</name>
<dbReference type="RefSeq" id="WP_156962492.1">
    <property type="nucleotide sequence ID" value="NZ_APNK01000011.1"/>
</dbReference>
<comment type="caution">
    <text evidence="5">The sequence shown here is derived from an EMBL/GenBank/DDBJ whole genome shotgun (WGS) entry which is preliminary data.</text>
</comment>
<protein>
    <submittedName>
        <fullName evidence="5">AraC family transcriptional regulator</fullName>
    </submittedName>
</protein>
<dbReference type="PANTHER" id="PTHR47894">
    <property type="entry name" value="HTH-TYPE TRANSCRIPTIONAL REGULATOR GADX"/>
    <property type="match status" value="1"/>
</dbReference>
<reference evidence="5 6" key="1">
    <citation type="submission" date="2013-03" db="EMBL/GenBank/DDBJ databases">
        <title>Salinisphaera hydrothermalis C41B8 Genome Sequencing.</title>
        <authorList>
            <person name="Li C."/>
            <person name="Lai Q."/>
            <person name="Shao Z."/>
        </authorList>
    </citation>
    <scope>NUCLEOTIDE SEQUENCE [LARGE SCALE GENOMIC DNA]</scope>
    <source>
        <strain evidence="5 6">C41B8</strain>
    </source>
</reference>
<keyword evidence="3" id="KW-0804">Transcription</keyword>
<dbReference type="AlphaFoldDB" id="A0A084ILJ9"/>
<evidence type="ECO:0000256" key="2">
    <source>
        <dbReference type="ARBA" id="ARBA00023125"/>
    </source>
</evidence>
<gene>
    <name evidence="5" type="ORF">C41B8_09401</name>
</gene>
<dbReference type="SMART" id="SM00342">
    <property type="entry name" value="HTH_ARAC"/>
    <property type="match status" value="1"/>
</dbReference>
<dbReference type="SUPFAM" id="SSF46689">
    <property type="entry name" value="Homeodomain-like"/>
    <property type="match status" value="1"/>
</dbReference>
<dbReference type="Pfam" id="PF12833">
    <property type="entry name" value="HTH_18"/>
    <property type="match status" value="1"/>
</dbReference>
<evidence type="ECO:0000313" key="5">
    <source>
        <dbReference type="EMBL" id="KEZ77583.1"/>
    </source>
</evidence>
<dbReference type="PATRIC" id="fig|1304275.5.peg.1915"/>
<dbReference type="PANTHER" id="PTHR47894:SF1">
    <property type="entry name" value="HTH-TYPE TRANSCRIPTIONAL REGULATOR VQSM"/>
    <property type="match status" value="1"/>
</dbReference>
<dbReference type="STRING" id="1304275.C41B8_09401"/>
<dbReference type="PRINTS" id="PR00032">
    <property type="entry name" value="HTHARAC"/>
</dbReference>
<sequence>MNRVEQRHVAVSMIRSLMYFLERQGLDAAALARRVHLAPDTLADRDRQVASPYYAALMQVGIEATGDPLLGLRFGMAVEPDRWGMLGVLLTHCVDVGEAIRFQLRFQALVSTVGEAALIRGDDTLALRWTAPPATAPALTEEALAAYVAFGRWATGQATTTPTRVHFRHPPQAERERYETFFRCPVAFEQPHDELQIAPAVLAMPLRNPDDDLKQWLAARAERLRQDNHDHEPRTRLAEWLARQLPFGVPTLDEAAAALVLSPRSLQRELDQAGTNFKDCLADVRQQLADHYLRDPSLSIGDIGVLLGFSEQSAFQRAFKRWNGITPRAYRRRLAD</sequence>
<dbReference type="InterPro" id="IPR032687">
    <property type="entry name" value="AraC-type_N"/>
</dbReference>
<dbReference type="GO" id="GO:0000976">
    <property type="term" value="F:transcription cis-regulatory region binding"/>
    <property type="evidence" value="ECO:0007669"/>
    <property type="project" value="TreeGrafter"/>
</dbReference>
<organism evidence="5 6">
    <name type="scientific">Salinisphaera hydrothermalis (strain C41B8)</name>
    <dbReference type="NCBI Taxonomy" id="1304275"/>
    <lineage>
        <taxon>Bacteria</taxon>
        <taxon>Pseudomonadati</taxon>
        <taxon>Pseudomonadota</taxon>
        <taxon>Gammaproteobacteria</taxon>
        <taxon>Salinisphaerales</taxon>
        <taxon>Salinisphaeraceae</taxon>
        <taxon>Salinisphaera</taxon>
    </lineage>
</organism>
<dbReference type="OrthoDB" id="5740883at2"/>
<proteinExistence type="predicted"/>
<feature type="domain" description="HTH araC/xylS-type" evidence="4">
    <location>
        <begin position="235"/>
        <end position="333"/>
    </location>
</feature>
<keyword evidence="2" id="KW-0238">DNA-binding</keyword>
<dbReference type="InterPro" id="IPR020449">
    <property type="entry name" value="Tscrpt_reg_AraC-type_HTH"/>
</dbReference>
<dbReference type="EMBL" id="APNK01000011">
    <property type="protein sequence ID" value="KEZ77583.1"/>
    <property type="molecule type" value="Genomic_DNA"/>
</dbReference>
<dbReference type="Pfam" id="PF12625">
    <property type="entry name" value="Arabinose_bd"/>
    <property type="match status" value="1"/>
</dbReference>
<evidence type="ECO:0000256" key="1">
    <source>
        <dbReference type="ARBA" id="ARBA00023015"/>
    </source>
</evidence>
<keyword evidence="1" id="KW-0805">Transcription regulation</keyword>
<dbReference type="InterPro" id="IPR018060">
    <property type="entry name" value="HTH_AraC"/>
</dbReference>
<dbReference type="GO" id="GO:0003700">
    <property type="term" value="F:DNA-binding transcription factor activity"/>
    <property type="evidence" value="ECO:0007669"/>
    <property type="project" value="InterPro"/>
</dbReference>
<dbReference type="Proteomes" id="UP000028302">
    <property type="component" value="Unassembled WGS sequence"/>
</dbReference>